<keyword evidence="3" id="KW-0238">DNA-binding</keyword>
<dbReference type="Gene3D" id="1.10.10.10">
    <property type="entry name" value="Winged helix-like DNA-binding domain superfamily/Winged helix DNA-binding domain"/>
    <property type="match status" value="1"/>
</dbReference>
<dbReference type="GO" id="GO:0003677">
    <property type="term" value="F:DNA binding"/>
    <property type="evidence" value="ECO:0007669"/>
    <property type="project" value="UniProtKB-KW"/>
</dbReference>
<evidence type="ECO:0000313" key="8">
    <source>
        <dbReference type="Proteomes" id="UP000251584"/>
    </source>
</evidence>
<evidence type="ECO:0000256" key="5">
    <source>
        <dbReference type="SAM" id="MobiDB-lite"/>
    </source>
</evidence>
<dbReference type="Gene3D" id="3.40.190.290">
    <property type="match status" value="1"/>
</dbReference>
<dbReference type="Pfam" id="PF00126">
    <property type="entry name" value="HTH_1"/>
    <property type="match status" value="1"/>
</dbReference>
<feature type="domain" description="HTH lysR-type" evidence="6">
    <location>
        <begin position="214"/>
        <end position="271"/>
    </location>
</feature>
<evidence type="ECO:0000313" key="7">
    <source>
        <dbReference type="EMBL" id="SQB29012.1"/>
    </source>
</evidence>
<reference evidence="7 8" key="1">
    <citation type="submission" date="2018-06" db="EMBL/GenBank/DDBJ databases">
        <authorList>
            <consortium name="Pathogen Informatics"/>
            <person name="Doyle S."/>
        </authorList>
    </citation>
    <scope>NUCLEOTIDE SEQUENCE [LARGE SCALE GENOMIC DNA]</scope>
    <source>
        <strain evidence="7 8">NCTC10786</strain>
    </source>
</reference>
<comment type="similarity">
    <text evidence="1">Belongs to the LysR transcriptional regulatory family.</text>
</comment>
<feature type="region of interest" description="Disordered" evidence="5">
    <location>
        <begin position="1"/>
        <end position="23"/>
    </location>
</feature>
<evidence type="ECO:0000256" key="2">
    <source>
        <dbReference type="ARBA" id="ARBA00023015"/>
    </source>
</evidence>
<gene>
    <name evidence="7" type="primary">gbpR_1</name>
    <name evidence="7" type="ORF">NCTC10786_02784</name>
</gene>
<dbReference type="SUPFAM" id="SSF46785">
    <property type="entry name" value="Winged helix' DNA-binding domain"/>
    <property type="match status" value="1"/>
</dbReference>
<dbReference type="InterPro" id="IPR036390">
    <property type="entry name" value="WH_DNA-bd_sf"/>
</dbReference>
<sequence length="508" mass="55551">MPPIAEPRVNPQNISVTSAPRRRAGRYSDVIVMVFGIAPPSPSPVKKRSTTSVCKSGEKAESRLKAPNSATHSSITRLRPKRSDSGPHNSAPAVSPSRPAPNSGARSLALNCQCVRISGAIKPIAAVSKPSSITTRKQQMITRHCILPTGAASISACRSRSLSHSECLGAGKVDVIFVFCMLQVCNHGDEMYNGISGRGITWGLYQMANWAQKLKLHHLQMLVALGEQGNLTHVARMMNITQPALSKWLSQLEDEIGITLFERHSKGLRPSEGGKLLLQHAQRLINDMERSQYEIARFKQGGLVGSLKIGCSPVATDCVSQAILCLLNEMPTLHLNIEEKVMTPLLHDLLAGSLDVVVGRVGGRALQLPLNYQVLYTEPVCFVARPHHPLASHATLSWNDLAHWRWIVWPTGTPIRISIDNALVDNGVMLPENTIESASMNVSTNLLQSSDMISILSLRLAQRYASQGQLAILNLPKIEQKGSVGMFWRKNETPSLALSRFLHFLAQV</sequence>
<dbReference type="AlphaFoldDB" id="A0A2X2VDR2"/>
<feature type="region of interest" description="Disordered" evidence="5">
    <location>
        <begin position="38"/>
        <end position="104"/>
    </location>
</feature>
<dbReference type="InterPro" id="IPR050950">
    <property type="entry name" value="HTH-type_LysR_regulators"/>
</dbReference>
<protein>
    <submittedName>
        <fullName evidence="7">Transcriptional regulator</fullName>
    </submittedName>
</protein>
<dbReference type="EMBL" id="UAVY01000004">
    <property type="protein sequence ID" value="SQB29012.1"/>
    <property type="molecule type" value="Genomic_DNA"/>
</dbReference>
<dbReference type="GO" id="GO:0003700">
    <property type="term" value="F:DNA-binding transcription factor activity"/>
    <property type="evidence" value="ECO:0007669"/>
    <property type="project" value="InterPro"/>
</dbReference>
<dbReference type="SUPFAM" id="SSF53850">
    <property type="entry name" value="Periplasmic binding protein-like II"/>
    <property type="match status" value="1"/>
</dbReference>
<keyword evidence="4" id="KW-0804">Transcription</keyword>
<dbReference type="Pfam" id="PF03466">
    <property type="entry name" value="LysR_substrate"/>
    <property type="match status" value="1"/>
</dbReference>
<organism evidence="7 8">
    <name type="scientific">Citrobacter koseri</name>
    <name type="common">Citrobacter diversus</name>
    <dbReference type="NCBI Taxonomy" id="545"/>
    <lineage>
        <taxon>Bacteria</taxon>
        <taxon>Pseudomonadati</taxon>
        <taxon>Pseudomonadota</taxon>
        <taxon>Gammaproteobacteria</taxon>
        <taxon>Enterobacterales</taxon>
        <taxon>Enterobacteriaceae</taxon>
        <taxon>Citrobacter</taxon>
    </lineage>
</organism>
<dbReference type="InterPro" id="IPR000847">
    <property type="entry name" value="LysR_HTH_N"/>
</dbReference>
<dbReference type="PROSITE" id="PS50931">
    <property type="entry name" value="HTH_LYSR"/>
    <property type="match status" value="1"/>
</dbReference>
<feature type="compositionally biased region" description="Low complexity" evidence="5">
    <location>
        <begin position="90"/>
        <end position="103"/>
    </location>
</feature>
<evidence type="ECO:0000259" key="6">
    <source>
        <dbReference type="PROSITE" id="PS50931"/>
    </source>
</evidence>
<dbReference type="PANTHER" id="PTHR30419">
    <property type="entry name" value="HTH-TYPE TRANSCRIPTIONAL REGULATOR YBHD"/>
    <property type="match status" value="1"/>
</dbReference>
<dbReference type="InterPro" id="IPR036388">
    <property type="entry name" value="WH-like_DNA-bd_sf"/>
</dbReference>
<dbReference type="InterPro" id="IPR005119">
    <property type="entry name" value="LysR_subst-bd"/>
</dbReference>
<accession>A0A2X2VDR2</accession>
<evidence type="ECO:0000256" key="3">
    <source>
        <dbReference type="ARBA" id="ARBA00023125"/>
    </source>
</evidence>
<proteinExistence type="inferred from homology"/>
<dbReference type="PANTHER" id="PTHR30419:SF8">
    <property type="entry name" value="NITROGEN ASSIMILATION TRANSCRIPTIONAL ACTIVATOR-RELATED"/>
    <property type="match status" value="1"/>
</dbReference>
<keyword evidence="2" id="KW-0805">Transcription regulation</keyword>
<dbReference type="Proteomes" id="UP000251584">
    <property type="component" value="Unassembled WGS sequence"/>
</dbReference>
<dbReference type="GO" id="GO:0005829">
    <property type="term" value="C:cytosol"/>
    <property type="evidence" value="ECO:0007669"/>
    <property type="project" value="TreeGrafter"/>
</dbReference>
<dbReference type="PRINTS" id="PR00039">
    <property type="entry name" value="HTHLYSR"/>
</dbReference>
<evidence type="ECO:0000256" key="4">
    <source>
        <dbReference type="ARBA" id="ARBA00023163"/>
    </source>
</evidence>
<evidence type="ECO:0000256" key="1">
    <source>
        <dbReference type="ARBA" id="ARBA00009437"/>
    </source>
</evidence>
<name>A0A2X2VDR2_CITKO</name>